<evidence type="ECO:0000313" key="1">
    <source>
        <dbReference type="EMBL" id="PHM30142.1"/>
    </source>
</evidence>
<dbReference type="Proteomes" id="UP000196435">
    <property type="component" value="Unassembled WGS sequence"/>
</dbReference>
<evidence type="ECO:0000313" key="3">
    <source>
        <dbReference type="Proteomes" id="UP000196435"/>
    </source>
</evidence>
<evidence type="ECO:0008006" key="5">
    <source>
        <dbReference type="Google" id="ProtNLM"/>
    </source>
</evidence>
<dbReference type="Gene3D" id="6.10.280.50">
    <property type="match status" value="1"/>
</dbReference>
<dbReference type="EMBL" id="FTLG01000073">
    <property type="protein sequence ID" value="SIP72708.1"/>
    <property type="molecule type" value="Genomic_DNA"/>
</dbReference>
<evidence type="ECO:0000313" key="4">
    <source>
        <dbReference type="Proteomes" id="UP000224871"/>
    </source>
</evidence>
<dbReference type="Pfam" id="PF04325">
    <property type="entry name" value="DUF465"/>
    <property type="match status" value="1"/>
</dbReference>
<reference evidence="3" key="2">
    <citation type="submission" date="2016-12" db="EMBL/GenBank/DDBJ databases">
        <authorList>
            <person name="Gaudriault S."/>
        </authorList>
    </citation>
    <scope>NUCLEOTIDE SEQUENCE [LARGE SCALE GENOMIC DNA]</scope>
    <source>
        <strain evidence="3">HGB1681 (deposited as PTA-6826 in the American Type Culture Collection)</strain>
    </source>
</reference>
<dbReference type="AlphaFoldDB" id="A0A1N6MV22"/>
<dbReference type="EMBL" id="NIBU01000067">
    <property type="protein sequence ID" value="PHM30142.1"/>
    <property type="molecule type" value="Genomic_DNA"/>
</dbReference>
<dbReference type="OrthoDB" id="5616367at2"/>
<organism evidence="2 3">
    <name type="scientific">Xenorhabdus innexi</name>
    <dbReference type="NCBI Taxonomy" id="290109"/>
    <lineage>
        <taxon>Bacteria</taxon>
        <taxon>Pseudomonadati</taxon>
        <taxon>Pseudomonadota</taxon>
        <taxon>Gammaproteobacteria</taxon>
        <taxon>Enterobacterales</taxon>
        <taxon>Morganellaceae</taxon>
        <taxon>Xenorhabdus</taxon>
    </lineage>
</organism>
<dbReference type="RefSeq" id="WP_086955991.1">
    <property type="nucleotide sequence ID" value="NZ_CAWNQC010000267.1"/>
</dbReference>
<dbReference type="InterPro" id="IPR038444">
    <property type="entry name" value="DUF465_sf"/>
</dbReference>
<gene>
    <name evidence="1" type="ORF">Xinn_03506</name>
    <name evidence="2" type="ORF">XIS1_1640004</name>
</gene>
<sequence length="75" mass="8878">MFPEFAEDRDLVSNLKDSHPRFQSLFEKHNRLDQEILQLEGPNGAGYNEKVVRLKKEKLHVKDEMQRILQAESQK</sequence>
<dbReference type="NCBIfam" id="NF008505">
    <property type="entry name" value="PRK11415.1"/>
    <property type="match status" value="1"/>
</dbReference>
<reference evidence="2" key="1">
    <citation type="submission" date="2016-12" db="EMBL/GenBank/DDBJ databases">
        <authorList>
            <person name="Song W.-J."/>
            <person name="Kurnit D.M."/>
        </authorList>
    </citation>
    <scope>NUCLEOTIDE SEQUENCE [LARGE SCALE GENOMIC DNA]</scope>
    <source>
        <strain evidence="2">HGB1681</strain>
    </source>
</reference>
<dbReference type="InterPro" id="IPR007420">
    <property type="entry name" value="DUF465"/>
</dbReference>
<keyword evidence="4" id="KW-1185">Reference proteome</keyword>
<accession>A0A1N6MV22</accession>
<reference evidence="1 4" key="3">
    <citation type="journal article" date="2017" name="Nat. Microbiol.">
        <title>Natural product diversity associated with the nematode symbionts Photorhabdus and Xenorhabdus.</title>
        <authorList>
            <person name="Tobias N.J."/>
            <person name="Wolff H."/>
            <person name="Djahanschiri B."/>
            <person name="Grundmann F."/>
            <person name="Kronenwerth M."/>
            <person name="Shi Y.M."/>
            <person name="Simonyi S."/>
            <person name="Grun P."/>
            <person name="Shapiro-Ilan D."/>
            <person name="Pidot S.J."/>
            <person name="Stinear T.P."/>
            <person name="Ebersberger I."/>
            <person name="Bode H.B."/>
        </authorList>
    </citation>
    <scope>NUCLEOTIDE SEQUENCE [LARGE SCALE GENOMIC DNA]</scope>
    <source>
        <strain evidence="1 4">DSM 16336</strain>
    </source>
</reference>
<name>A0A1N6MV22_9GAMM</name>
<protein>
    <recommendedName>
        <fullName evidence="5">DUF465 domain-containing protein</fullName>
    </recommendedName>
</protein>
<dbReference type="Proteomes" id="UP000224871">
    <property type="component" value="Unassembled WGS sequence"/>
</dbReference>
<evidence type="ECO:0000313" key="2">
    <source>
        <dbReference type="EMBL" id="SIP72708.1"/>
    </source>
</evidence>
<proteinExistence type="predicted"/>